<dbReference type="EMBL" id="MEKH01000009">
    <property type="protein sequence ID" value="ODO03251.1"/>
    <property type="molecule type" value="Genomic_DNA"/>
</dbReference>
<dbReference type="Proteomes" id="UP000095149">
    <property type="component" value="Unassembled WGS sequence"/>
</dbReference>
<protein>
    <submittedName>
        <fullName evidence="1">Uncharacterized protein</fullName>
    </submittedName>
</protein>
<comment type="caution">
    <text evidence="1">The sequence shown here is derived from an EMBL/GenBank/DDBJ whole genome shotgun (WGS) entry which is preliminary data.</text>
</comment>
<evidence type="ECO:0000313" key="2">
    <source>
        <dbReference type="Proteomes" id="UP000095149"/>
    </source>
</evidence>
<sequence>MPALTLSSDTEIDSLVAANEYITNLDNLVLNFPSPTSSIPSNLLKLASLVKPPSSQTLLVTIVIGQQDQLSLVVSPFLLHFMERPFSWLVVVPGLAAMIPVEDDPYGD</sequence>
<name>A0A1E3JQV1_9TREE</name>
<evidence type="ECO:0000313" key="1">
    <source>
        <dbReference type="EMBL" id="ODO03251.1"/>
    </source>
</evidence>
<dbReference type="AlphaFoldDB" id="A0A1E3JQV1"/>
<gene>
    <name evidence="1" type="ORF">I350_06097</name>
</gene>
<reference evidence="1 2" key="1">
    <citation type="submission" date="2016-06" db="EMBL/GenBank/DDBJ databases">
        <title>Evolution of pathogenesis and genome organization in the Tremellales.</title>
        <authorList>
            <person name="Cuomo C."/>
            <person name="Litvintseva A."/>
            <person name="Heitman J."/>
            <person name="Chen Y."/>
            <person name="Sun S."/>
            <person name="Springer D."/>
            <person name="Dromer F."/>
            <person name="Young S."/>
            <person name="Zeng Q."/>
            <person name="Chapman S."/>
            <person name="Gujja S."/>
            <person name="Saif S."/>
            <person name="Birren B."/>
        </authorList>
    </citation>
    <scope>NUCLEOTIDE SEQUENCE [LARGE SCALE GENOMIC DNA]</scope>
    <source>
        <strain evidence="1 2">CBS 6273</strain>
    </source>
</reference>
<proteinExistence type="predicted"/>
<accession>A0A1E3JQV1</accession>
<organism evidence="1 2">
    <name type="scientific">Cryptococcus amylolentus CBS 6273</name>
    <dbReference type="NCBI Taxonomy" id="1296118"/>
    <lineage>
        <taxon>Eukaryota</taxon>
        <taxon>Fungi</taxon>
        <taxon>Dikarya</taxon>
        <taxon>Basidiomycota</taxon>
        <taxon>Agaricomycotina</taxon>
        <taxon>Tremellomycetes</taxon>
        <taxon>Tremellales</taxon>
        <taxon>Cryptococcaceae</taxon>
        <taxon>Cryptococcus</taxon>
    </lineage>
</organism>